<keyword evidence="2" id="KW-1185">Reference proteome</keyword>
<evidence type="ECO:0008006" key="3">
    <source>
        <dbReference type="Google" id="ProtNLM"/>
    </source>
</evidence>
<sequence>MARADLDDLKTIRKAHGGTVNDVLLTVVTGALREWLLSRGEPVVAGTSVRALVPLSMRDEDASAGSRVSSYLVDLPVGSPIPRCG</sequence>
<dbReference type="RefSeq" id="WP_324274187.1">
    <property type="nucleotide sequence ID" value="NZ_CP141261.1"/>
</dbReference>
<evidence type="ECO:0000313" key="1">
    <source>
        <dbReference type="EMBL" id="WRL62838.1"/>
    </source>
</evidence>
<reference evidence="1 2" key="1">
    <citation type="submission" date="2023-12" db="EMBL/GenBank/DDBJ databases">
        <title>Blastococcus brunescens sp. nov., an actonobacterium isolated from sandstone collected in sahara desert.</title>
        <authorList>
            <person name="Gtari M."/>
            <person name="Ghodhbane F."/>
        </authorList>
    </citation>
    <scope>NUCLEOTIDE SEQUENCE [LARGE SCALE GENOMIC DNA]</scope>
    <source>
        <strain evidence="1 2">BMG 8361</strain>
    </source>
</reference>
<organism evidence="1 2">
    <name type="scientific">Blastococcus brunescens</name>
    <dbReference type="NCBI Taxonomy" id="1564165"/>
    <lineage>
        <taxon>Bacteria</taxon>
        <taxon>Bacillati</taxon>
        <taxon>Actinomycetota</taxon>
        <taxon>Actinomycetes</taxon>
        <taxon>Geodermatophilales</taxon>
        <taxon>Geodermatophilaceae</taxon>
        <taxon>Blastococcus</taxon>
    </lineage>
</organism>
<accession>A0ABZ1AYW4</accession>
<dbReference type="EMBL" id="CP141261">
    <property type="protein sequence ID" value="WRL62838.1"/>
    <property type="molecule type" value="Genomic_DNA"/>
</dbReference>
<dbReference type="Proteomes" id="UP001324287">
    <property type="component" value="Chromosome"/>
</dbReference>
<proteinExistence type="predicted"/>
<gene>
    <name evidence="1" type="ORF">U6N30_23570</name>
</gene>
<protein>
    <recommendedName>
        <fullName evidence="3">Diacylglycerol O-acyltransferase</fullName>
    </recommendedName>
</protein>
<evidence type="ECO:0000313" key="2">
    <source>
        <dbReference type="Proteomes" id="UP001324287"/>
    </source>
</evidence>
<name>A0ABZ1AYW4_9ACTN</name>